<evidence type="ECO:0008006" key="4">
    <source>
        <dbReference type="Google" id="ProtNLM"/>
    </source>
</evidence>
<keyword evidence="3" id="KW-1185">Reference proteome</keyword>
<keyword evidence="1" id="KW-0732">Signal</keyword>
<accession>A0ABP9UYI1</accession>
<organism evidence="2 3">
    <name type="scientific">Rubritalea halochordaticola</name>
    <dbReference type="NCBI Taxonomy" id="714537"/>
    <lineage>
        <taxon>Bacteria</taxon>
        <taxon>Pseudomonadati</taxon>
        <taxon>Verrucomicrobiota</taxon>
        <taxon>Verrucomicrobiia</taxon>
        <taxon>Verrucomicrobiales</taxon>
        <taxon>Rubritaleaceae</taxon>
        <taxon>Rubritalea</taxon>
    </lineage>
</organism>
<name>A0ABP9UYI1_9BACT</name>
<reference evidence="2 3" key="1">
    <citation type="submission" date="2024-02" db="EMBL/GenBank/DDBJ databases">
        <title>Rubritalea halochordaticola NBRC 107102.</title>
        <authorList>
            <person name="Ichikawa N."/>
            <person name="Katano-Makiyama Y."/>
            <person name="Hidaka K."/>
        </authorList>
    </citation>
    <scope>NUCLEOTIDE SEQUENCE [LARGE SCALE GENOMIC DNA]</scope>
    <source>
        <strain evidence="2 3">NBRC 107102</strain>
    </source>
</reference>
<comment type="caution">
    <text evidence="2">The sequence shown here is derived from an EMBL/GenBank/DDBJ whole genome shotgun (WGS) entry which is preliminary data.</text>
</comment>
<evidence type="ECO:0000313" key="3">
    <source>
        <dbReference type="Proteomes" id="UP001424741"/>
    </source>
</evidence>
<dbReference type="RefSeq" id="WP_346187664.1">
    <property type="nucleotide sequence ID" value="NZ_BAABRL010000002.1"/>
</dbReference>
<dbReference type="Proteomes" id="UP001424741">
    <property type="component" value="Unassembled WGS sequence"/>
</dbReference>
<dbReference type="InterPro" id="IPR007433">
    <property type="entry name" value="DUF481"/>
</dbReference>
<protein>
    <recommendedName>
        <fullName evidence="4">DUF481 domain-containing protein</fullName>
    </recommendedName>
</protein>
<dbReference type="EMBL" id="BAABRL010000002">
    <property type="protein sequence ID" value="GAA5494770.1"/>
    <property type="molecule type" value="Genomic_DNA"/>
</dbReference>
<gene>
    <name evidence="2" type="ORF">Rhal01_00934</name>
</gene>
<evidence type="ECO:0000256" key="1">
    <source>
        <dbReference type="SAM" id="SignalP"/>
    </source>
</evidence>
<dbReference type="Pfam" id="PF04338">
    <property type="entry name" value="DUF481"/>
    <property type="match status" value="2"/>
</dbReference>
<sequence>MRALYLSATSLCLSCVPLFAAEKSWTHDGDFGISLSSGNSDTLRYSLGLDSSYEFELCELRNEFDAIYGEDEGVKSHESITNTFTASRDFRNSPWYAAISNDFLYDPMAGIDYRDGTNLLLGYHFIDNERFKFRVEVGPGVIFEKRDGDSSSYAAFKAAQYFSWQINEGTRLFQSLKMTGELGDFSNSIYTAEAGVESALYGPWSVRLAAKSIHYGETDSKSDDQLIILGLGYSFDPDGKGIKNLNSKHKNKGFDSDNWIITGLIGGSYASGNTNSKSLATGILAKRKTEFAETSLGLSANFSQTEGETTAQTAGLDAHSQYSFDKPWFAGVRLDVDHDDLADLDYRIALTPYLGRYLFENDKDFASLEIGPSVVYEKQEDETDTYFAPYISFKADKHFTEDTRLFARVSWRGEAKDPSNYILTSKIGLDHALNHSVSLKAVLTDTYDNTPAEGRDSNDILFITGLEFKL</sequence>
<evidence type="ECO:0000313" key="2">
    <source>
        <dbReference type="EMBL" id="GAA5494770.1"/>
    </source>
</evidence>
<dbReference type="SUPFAM" id="SSF56925">
    <property type="entry name" value="OMPA-like"/>
    <property type="match status" value="1"/>
</dbReference>
<proteinExistence type="predicted"/>
<feature type="signal peptide" evidence="1">
    <location>
        <begin position="1"/>
        <end position="20"/>
    </location>
</feature>
<dbReference type="InterPro" id="IPR011250">
    <property type="entry name" value="OMP/PagP_B-barrel"/>
</dbReference>
<feature type="chain" id="PRO_5047202200" description="DUF481 domain-containing protein" evidence="1">
    <location>
        <begin position="21"/>
        <end position="470"/>
    </location>
</feature>